<feature type="non-terminal residue" evidence="3">
    <location>
        <position position="1"/>
    </location>
</feature>
<evidence type="ECO:0000256" key="1">
    <source>
        <dbReference type="ARBA" id="ARBA00022723"/>
    </source>
</evidence>
<dbReference type="GO" id="GO:0005829">
    <property type="term" value="C:cytosol"/>
    <property type="evidence" value="ECO:0007669"/>
    <property type="project" value="TreeGrafter"/>
</dbReference>
<keyword evidence="1" id="KW-0479">Metal-binding</keyword>
<feature type="domain" description="Coenzyme PQQ synthesis protein F-like C-terminal lobe" evidence="2">
    <location>
        <begin position="1"/>
        <end position="78"/>
    </location>
</feature>
<reference evidence="3" key="1">
    <citation type="submission" date="2021-02" db="EMBL/GenBank/DDBJ databases">
        <authorList>
            <person name="Nowell W R."/>
        </authorList>
    </citation>
    <scope>NUCLEOTIDE SEQUENCE</scope>
</reference>
<dbReference type="GO" id="GO:0046872">
    <property type="term" value="F:metal ion binding"/>
    <property type="evidence" value="ECO:0007669"/>
    <property type="project" value="UniProtKB-KW"/>
</dbReference>
<dbReference type="InterPro" id="IPR050626">
    <property type="entry name" value="Peptidase_M16"/>
</dbReference>
<gene>
    <name evidence="3" type="ORF">OVA965_LOCUS39185</name>
    <name evidence="4" type="ORF">TMI583_LOCUS40452</name>
</gene>
<accession>A0A8S2FTM7</accession>
<dbReference type="GO" id="GO:0051603">
    <property type="term" value="P:proteolysis involved in protein catabolic process"/>
    <property type="evidence" value="ECO:0007669"/>
    <property type="project" value="TreeGrafter"/>
</dbReference>
<name>A0A8S2FTM7_9BILA</name>
<dbReference type="GO" id="GO:0005739">
    <property type="term" value="C:mitochondrion"/>
    <property type="evidence" value="ECO:0007669"/>
    <property type="project" value="TreeGrafter"/>
</dbReference>
<dbReference type="Proteomes" id="UP000682733">
    <property type="component" value="Unassembled WGS sequence"/>
</dbReference>
<dbReference type="SUPFAM" id="SSF63411">
    <property type="entry name" value="LuxS/MPP-like metallohydrolase"/>
    <property type="match status" value="1"/>
</dbReference>
<evidence type="ECO:0000313" key="4">
    <source>
        <dbReference type="EMBL" id="CAF4338587.1"/>
    </source>
</evidence>
<dbReference type="AlphaFoldDB" id="A0A8S2FTM7"/>
<evidence type="ECO:0000313" key="5">
    <source>
        <dbReference type="Proteomes" id="UP000677228"/>
    </source>
</evidence>
<organism evidence="3 5">
    <name type="scientific">Didymodactylos carnosus</name>
    <dbReference type="NCBI Taxonomy" id="1234261"/>
    <lineage>
        <taxon>Eukaryota</taxon>
        <taxon>Metazoa</taxon>
        <taxon>Spiralia</taxon>
        <taxon>Gnathifera</taxon>
        <taxon>Rotifera</taxon>
        <taxon>Eurotatoria</taxon>
        <taxon>Bdelloidea</taxon>
        <taxon>Philodinida</taxon>
        <taxon>Philodinidae</taxon>
        <taxon>Didymodactylos</taxon>
    </lineage>
</organism>
<dbReference type="GO" id="GO:0043171">
    <property type="term" value="P:peptide catabolic process"/>
    <property type="evidence" value="ECO:0007669"/>
    <property type="project" value="TreeGrafter"/>
</dbReference>
<dbReference type="GO" id="GO:0004222">
    <property type="term" value="F:metalloendopeptidase activity"/>
    <property type="evidence" value="ECO:0007669"/>
    <property type="project" value="TreeGrafter"/>
</dbReference>
<evidence type="ECO:0000259" key="2">
    <source>
        <dbReference type="Pfam" id="PF22456"/>
    </source>
</evidence>
<proteinExistence type="predicted"/>
<evidence type="ECO:0000313" key="3">
    <source>
        <dbReference type="EMBL" id="CAF1548983.1"/>
    </source>
</evidence>
<sequence length="240" mass="27521">YVVSSGARRSHGVQGFRVIVQSSVTLEHVNLRIETFLDSVKNMLVSMPDDIYVKQRESFTIKKVEIPKKMHNQGNKWWNEITTHQYCFERPRLEVDVIKSLEREDILKFYEHYISPHSLYRRKLSLHVVPSPIAKQQSSTTIEKDDNMLGVDAGSDDEEIDDGVKGERLVEVEFTPQSVQELTKQKPIADIPLVEEIVEIEKALSKALSVAEPDSKVIQENMVKEEKPLALPQVCETDTY</sequence>
<dbReference type="InterPro" id="IPR054734">
    <property type="entry name" value="PqqF-like_C_4"/>
</dbReference>
<comment type="caution">
    <text evidence="3">The sequence shown here is derived from an EMBL/GenBank/DDBJ whole genome shotgun (WGS) entry which is preliminary data.</text>
</comment>
<dbReference type="PANTHER" id="PTHR43690">
    <property type="entry name" value="NARDILYSIN"/>
    <property type="match status" value="1"/>
</dbReference>
<dbReference type="EMBL" id="CAJOBA010062528">
    <property type="protein sequence ID" value="CAF4338587.1"/>
    <property type="molecule type" value="Genomic_DNA"/>
</dbReference>
<dbReference type="Gene3D" id="3.30.830.10">
    <property type="entry name" value="Metalloenzyme, LuxS/M16 peptidase-like"/>
    <property type="match status" value="1"/>
</dbReference>
<dbReference type="Proteomes" id="UP000677228">
    <property type="component" value="Unassembled WGS sequence"/>
</dbReference>
<protein>
    <recommendedName>
        <fullName evidence="2">Coenzyme PQQ synthesis protein F-like C-terminal lobe domain-containing protein</fullName>
    </recommendedName>
</protein>
<dbReference type="Pfam" id="PF22456">
    <property type="entry name" value="PqqF-like_C_4"/>
    <property type="match status" value="1"/>
</dbReference>
<dbReference type="EMBL" id="CAJNOK010040098">
    <property type="protein sequence ID" value="CAF1548983.1"/>
    <property type="molecule type" value="Genomic_DNA"/>
</dbReference>
<dbReference type="InterPro" id="IPR011249">
    <property type="entry name" value="Metalloenz_LuxS/M16"/>
</dbReference>
<dbReference type="PANTHER" id="PTHR43690:SF18">
    <property type="entry name" value="INSULIN-DEGRADING ENZYME-RELATED"/>
    <property type="match status" value="1"/>
</dbReference>